<evidence type="ECO:0000313" key="2">
    <source>
        <dbReference type="EMBL" id="SFQ44523.1"/>
    </source>
</evidence>
<dbReference type="InterPro" id="IPR001509">
    <property type="entry name" value="Epimerase_deHydtase"/>
</dbReference>
<dbReference type="Proteomes" id="UP000198727">
    <property type="component" value="Unassembled WGS sequence"/>
</dbReference>
<name>A0A1I5YJX6_9PSEU</name>
<dbReference type="STRING" id="587909.SAMN05421810_107219"/>
<dbReference type="PANTHER" id="PTHR43245">
    <property type="entry name" value="BIFUNCTIONAL POLYMYXIN RESISTANCE PROTEIN ARNA"/>
    <property type="match status" value="1"/>
</dbReference>
<dbReference type="AlphaFoldDB" id="A0A1I5YJX6"/>
<dbReference type="SUPFAM" id="SSF51735">
    <property type="entry name" value="NAD(P)-binding Rossmann-fold domains"/>
    <property type="match status" value="1"/>
</dbReference>
<dbReference type="Gene3D" id="3.40.50.720">
    <property type="entry name" value="NAD(P)-binding Rossmann-like Domain"/>
    <property type="match status" value="1"/>
</dbReference>
<dbReference type="InterPro" id="IPR020904">
    <property type="entry name" value="Sc_DH/Rdtase_CS"/>
</dbReference>
<dbReference type="EMBL" id="FOWW01000007">
    <property type="protein sequence ID" value="SFQ44523.1"/>
    <property type="molecule type" value="Genomic_DNA"/>
</dbReference>
<protein>
    <submittedName>
        <fullName evidence="2">UDP-glucose 4-epimerase</fullName>
    </submittedName>
</protein>
<dbReference type="InterPro" id="IPR036291">
    <property type="entry name" value="NAD(P)-bd_dom_sf"/>
</dbReference>
<evidence type="ECO:0000313" key="3">
    <source>
        <dbReference type="Proteomes" id="UP000198727"/>
    </source>
</evidence>
<dbReference type="PROSITE" id="PS00061">
    <property type="entry name" value="ADH_SHORT"/>
    <property type="match status" value="1"/>
</dbReference>
<dbReference type="PANTHER" id="PTHR43245:SF13">
    <property type="entry name" value="UDP-D-APIOSE_UDP-D-XYLOSE SYNTHASE 2"/>
    <property type="match status" value="1"/>
</dbReference>
<evidence type="ECO:0000259" key="1">
    <source>
        <dbReference type="Pfam" id="PF01370"/>
    </source>
</evidence>
<organism evidence="2 3">
    <name type="scientific">Amycolatopsis arida</name>
    <dbReference type="NCBI Taxonomy" id="587909"/>
    <lineage>
        <taxon>Bacteria</taxon>
        <taxon>Bacillati</taxon>
        <taxon>Actinomycetota</taxon>
        <taxon>Actinomycetes</taxon>
        <taxon>Pseudonocardiales</taxon>
        <taxon>Pseudonocardiaceae</taxon>
        <taxon>Amycolatopsis</taxon>
    </lineage>
</organism>
<dbReference type="InterPro" id="IPR050177">
    <property type="entry name" value="Lipid_A_modif_metabolic_enz"/>
</dbReference>
<dbReference type="RefSeq" id="WP_092532750.1">
    <property type="nucleotide sequence ID" value="NZ_FOWW01000007.1"/>
</dbReference>
<dbReference type="Pfam" id="PF01370">
    <property type="entry name" value="Epimerase"/>
    <property type="match status" value="1"/>
</dbReference>
<accession>A0A1I5YJX6</accession>
<feature type="domain" description="NAD-dependent epimerase/dehydratase" evidence="1">
    <location>
        <begin position="3"/>
        <end position="240"/>
    </location>
</feature>
<reference evidence="3" key="1">
    <citation type="submission" date="2016-10" db="EMBL/GenBank/DDBJ databases">
        <authorList>
            <person name="Varghese N."/>
            <person name="Submissions S."/>
        </authorList>
    </citation>
    <scope>NUCLEOTIDE SEQUENCE [LARGE SCALE GENOMIC DNA]</scope>
    <source>
        <strain evidence="3">CGMCC 4.5579</strain>
    </source>
</reference>
<dbReference type="OrthoDB" id="9801785at2"/>
<dbReference type="Gene3D" id="3.90.25.10">
    <property type="entry name" value="UDP-galactose 4-epimerase, domain 1"/>
    <property type="match status" value="1"/>
</dbReference>
<sequence>MRALVTGGAGFIGSTLVDRLLTEGHDVHVVDDLSRGNRANLTAAEATGRMTLHHLDITSAELPAVVAAAAPEVVFHLAAQVDVRTSVREPLADANVNVLGTLNVAEAARAAGARKIVFTSSGGSIYGSPEELPVAESAPLAPKSPYAAGKVAGELYLETYQRLYGLDFTSVAFANVYGPRQDPHGEAGVVAIFAGALLAGKPTRVFGDGGNTRDYVYVDDAVAALVAAVDKGSGRRFNIGTGVQTTDRELHRMVAEAAGAVDDPELAPARLGDLRASALDASAAARELGWRPQVDVTEGVRRTVEFFRAAR</sequence>
<keyword evidence="3" id="KW-1185">Reference proteome</keyword>
<proteinExistence type="predicted"/>
<gene>
    <name evidence="2" type="ORF">SAMN05421810_107219</name>
</gene>